<feature type="transmembrane region" description="Helical" evidence="2">
    <location>
        <begin position="249"/>
        <end position="269"/>
    </location>
</feature>
<feature type="signal peptide" evidence="3">
    <location>
        <begin position="1"/>
        <end position="18"/>
    </location>
</feature>
<dbReference type="VEuPathDB" id="FungiDB:I303_01975"/>
<reference evidence="4" key="1">
    <citation type="submission" date="2013-07" db="EMBL/GenBank/DDBJ databases">
        <title>The Genome Sequence of Cryptococcus dejecticola CBS10117.</title>
        <authorList>
            <consortium name="The Broad Institute Genome Sequencing Platform"/>
            <person name="Cuomo C."/>
            <person name="Litvintseva A."/>
            <person name="Chen Y."/>
            <person name="Heitman J."/>
            <person name="Sun S."/>
            <person name="Springer D."/>
            <person name="Dromer F."/>
            <person name="Young S.K."/>
            <person name="Zeng Q."/>
            <person name="Gargeya S."/>
            <person name="Fitzgerald M."/>
            <person name="Abouelleil A."/>
            <person name="Alvarado L."/>
            <person name="Berlin A.M."/>
            <person name="Chapman S.B."/>
            <person name="Dewar J."/>
            <person name="Goldberg J."/>
            <person name="Griggs A."/>
            <person name="Gujja S."/>
            <person name="Hansen M."/>
            <person name="Howarth C."/>
            <person name="Imamovic A."/>
            <person name="Larimer J."/>
            <person name="McCowan C."/>
            <person name="Murphy C."/>
            <person name="Pearson M."/>
            <person name="Priest M."/>
            <person name="Roberts A."/>
            <person name="Saif S."/>
            <person name="Shea T."/>
            <person name="Sykes S."/>
            <person name="Wortman J."/>
            <person name="Nusbaum C."/>
            <person name="Birren B."/>
        </authorList>
    </citation>
    <scope>NUCLEOTIDE SEQUENCE [LARGE SCALE GENOMIC DNA]</scope>
    <source>
        <strain evidence="4">CBS 10117</strain>
    </source>
</reference>
<gene>
    <name evidence="4" type="ORF">I303_01975</name>
    <name evidence="5" type="ORF">I303_101888</name>
</gene>
<dbReference type="RefSeq" id="XP_018265605.1">
    <property type="nucleotide sequence ID" value="XM_018405324.1"/>
</dbReference>
<keyword evidence="2" id="KW-1133">Transmembrane helix</keyword>
<dbReference type="Proteomes" id="UP000078595">
    <property type="component" value="Chromosome 2"/>
</dbReference>
<dbReference type="AlphaFoldDB" id="A0A1A6ACJ6"/>
<feature type="transmembrane region" description="Helical" evidence="2">
    <location>
        <begin position="353"/>
        <end position="372"/>
    </location>
</feature>
<dbReference type="EMBL" id="CP144531">
    <property type="protein sequence ID" value="WWC59336.1"/>
    <property type="molecule type" value="Genomic_DNA"/>
</dbReference>
<feature type="transmembrane region" description="Helical" evidence="2">
    <location>
        <begin position="90"/>
        <end position="111"/>
    </location>
</feature>
<dbReference type="OrthoDB" id="2564207at2759"/>
<accession>A0A1A6ACJ6</accession>
<dbReference type="KEGG" id="kdj:28965674"/>
<evidence type="ECO:0000313" key="6">
    <source>
        <dbReference type="Proteomes" id="UP000078595"/>
    </source>
</evidence>
<proteinExistence type="predicted"/>
<keyword evidence="2" id="KW-0812">Transmembrane</keyword>
<feature type="transmembrane region" description="Helical" evidence="2">
    <location>
        <begin position="384"/>
        <end position="408"/>
    </location>
</feature>
<reference evidence="5" key="3">
    <citation type="submission" date="2024-02" db="EMBL/GenBank/DDBJ databases">
        <title>Comparative genomics of Cryptococcus and Kwoniella reveals pathogenesis evolution and contrasting modes of karyotype evolution via chromosome fusion or intercentromeric recombination.</title>
        <authorList>
            <person name="Coelho M.A."/>
            <person name="David-Palma M."/>
            <person name="Shea T."/>
            <person name="Bowers K."/>
            <person name="McGinley-Smith S."/>
            <person name="Mohammad A.W."/>
            <person name="Gnirke A."/>
            <person name="Yurkov A.M."/>
            <person name="Nowrousian M."/>
            <person name="Sun S."/>
            <person name="Cuomo C.A."/>
            <person name="Heitman J."/>
        </authorList>
    </citation>
    <scope>NUCLEOTIDE SEQUENCE</scope>
    <source>
        <strain evidence="5">CBS 10117</strain>
    </source>
</reference>
<evidence type="ECO:0000256" key="1">
    <source>
        <dbReference type="SAM" id="MobiDB-lite"/>
    </source>
</evidence>
<feature type="transmembrane region" description="Helical" evidence="2">
    <location>
        <begin position="289"/>
        <end position="313"/>
    </location>
</feature>
<feature type="compositionally biased region" description="Basic and acidic residues" evidence="1">
    <location>
        <begin position="53"/>
        <end position="70"/>
    </location>
</feature>
<evidence type="ECO:0000313" key="5">
    <source>
        <dbReference type="EMBL" id="WWC59336.1"/>
    </source>
</evidence>
<evidence type="ECO:0000256" key="3">
    <source>
        <dbReference type="SAM" id="SignalP"/>
    </source>
</evidence>
<evidence type="ECO:0000313" key="4">
    <source>
        <dbReference type="EMBL" id="OBR87763.1"/>
    </source>
</evidence>
<keyword evidence="3" id="KW-0732">Signal</keyword>
<protein>
    <recommendedName>
        <fullName evidence="7">Amino acid transporter</fullName>
    </recommendedName>
</protein>
<feature type="chain" id="PRO_5008342297" description="Amino acid transporter" evidence="3">
    <location>
        <begin position="19"/>
        <end position="469"/>
    </location>
</feature>
<dbReference type="GeneID" id="28965674"/>
<reference evidence="5" key="2">
    <citation type="submission" date="2013-07" db="EMBL/GenBank/DDBJ databases">
        <authorList>
            <consortium name="The Broad Institute Genome Sequencing Platform"/>
            <person name="Cuomo C."/>
            <person name="Litvintseva A."/>
            <person name="Chen Y."/>
            <person name="Heitman J."/>
            <person name="Sun S."/>
            <person name="Springer D."/>
            <person name="Dromer F."/>
            <person name="Young S.K."/>
            <person name="Zeng Q."/>
            <person name="Gargeya S."/>
            <person name="Fitzgerald M."/>
            <person name="Abouelleil A."/>
            <person name="Alvarado L."/>
            <person name="Berlin A.M."/>
            <person name="Chapman S.B."/>
            <person name="Dewar J."/>
            <person name="Goldberg J."/>
            <person name="Griggs A."/>
            <person name="Gujja S."/>
            <person name="Hansen M."/>
            <person name="Howarth C."/>
            <person name="Imamovic A."/>
            <person name="Larimer J."/>
            <person name="McCowan C."/>
            <person name="Murphy C."/>
            <person name="Pearson M."/>
            <person name="Priest M."/>
            <person name="Roberts A."/>
            <person name="Saif S."/>
            <person name="Shea T."/>
            <person name="Sykes S."/>
            <person name="Wortman J."/>
            <person name="Nusbaum C."/>
            <person name="Birren B."/>
        </authorList>
    </citation>
    <scope>NUCLEOTIDE SEQUENCE</scope>
    <source>
        <strain evidence="5">CBS 10117</strain>
    </source>
</reference>
<keyword evidence="2" id="KW-0472">Membrane</keyword>
<dbReference type="EMBL" id="KI894028">
    <property type="protein sequence ID" value="OBR87763.1"/>
    <property type="molecule type" value="Genomic_DNA"/>
</dbReference>
<name>A0A1A6ACJ6_9TREE</name>
<sequence length="469" mass="52581">MTSLAVFTHLLCILGAYAACHRSLKAYIVILSMKNYAEANPTATPLPTDDEDDKKPKDQDTVENASDGKDTLNPTIKRKSLWRKMLDSKLFPVIILLSLTAGFTVFLVYGLPKFTSTSIRNAVWLLMASYSIHGSIFSTMKTLLPRPRIDKLTIIKSSIEKSKYTYSSKQIYLSEEEKNSASSPETQLPLPEIPYYTTPKFQRLISILTTIAILSTGYFGNLWLCFIIALSQVVSSAGTLFLVKLTIRFVLILLIGLISIAAVLIPLLNHLFPNKNAGKTEQKEPIGPVWVMDAFMMYNVGMGMMLPAALLAITHRFEYLNSSSYLSNPPIAPNGEIQAPLPRRDVPRFNRPITSAGFVALIASVITFHATAPYTFGQKEYNQMISIIGIMFYALPVTALGMFITAVINGNSREWLAYQDKWWPNVTAENLEKMRALKEQIGEKEEMMKIDEDLISWNDEKPDSEKQHA</sequence>
<evidence type="ECO:0008006" key="7">
    <source>
        <dbReference type="Google" id="ProtNLM"/>
    </source>
</evidence>
<keyword evidence="6" id="KW-1185">Reference proteome</keyword>
<feature type="transmembrane region" description="Helical" evidence="2">
    <location>
        <begin position="204"/>
        <end position="229"/>
    </location>
</feature>
<evidence type="ECO:0000256" key="2">
    <source>
        <dbReference type="SAM" id="Phobius"/>
    </source>
</evidence>
<organism evidence="4">
    <name type="scientific">Kwoniella dejecticola CBS 10117</name>
    <dbReference type="NCBI Taxonomy" id="1296121"/>
    <lineage>
        <taxon>Eukaryota</taxon>
        <taxon>Fungi</taxon>
        <taxon>Dikarya</taxon>
        <taxon>Basidiomycota</taxon>
        <taxon>Agaricomycotina</taxon>
        <taxon>Tremellomycetes</taxon>
        <taxon>Tremellales</taxon>
        <taxon>Cryptococcaceae</taxon>
        <taxon>Kwoniella</taxon>
    </lineage>
</organism>
<feature type="region of interest" description="Disordered" evidence="1">
    <location>
        <begin position="42"/>
        <end position="71"/>
    </location>
</feature>